<dbReference type="GO" id="GO:0016787">
    <property type="term" value="F:hydrolase activity"/>
    <property type="evidence" value="ECO:0007669"/>
    <property type="project" value="UniProtKB-KW"/>
</dbReference>
<feature type="domain" description="SGNH hydrolase-type esterase" evidence="1">
    <location>
        <begin position="25"/>
        <end position="191"/>
    </location>
</feature>
<dbReference type="CDD" id="cd00229">
    <property type="entry name" value="SGNH_hydrolase"/>
    <property type="match status" value="1"/>
</dbReference>
<dbReference type="InterPro" id="IPR013830">
    <property type="entry name" value="SGNH_hydro"/>
</dbReference>
<accession>A0ABW2T5A6</accession>
<dbReference type="RefSeq" id="WP_343968537.1">
    <property type="nucleotide sequence ID" value="NZ_BAAAGK010000065.1"/>
</dbReference>
<organism evidence="2 3">
    <name type="scientific">Streptosporangium amethystogenes subsp. fukuiense</name>
    <dbReference type="NCBI Taxonomy" id="698418"/>
    <lineage>
        <taxon>Bacteria</taxon>
        <taxon>Bacillati</taxon>
        <taxon>Actinomycetota</taxon>
        <taxon>Actinomycetes</taxon>
        <taxon>Streptosporangiales</taxon>
        <taxon>Streptosporangiaceae</taxon>
        <taxon>Streptosporangium</taxon>
    </lineage>
</organism>
<sequence>MTLGAELPASATPSPPSRAPLVMIIGDSFTVGSGPVRGWDGYAAQVARQLGWQLITAGAAGTGFVNQGRVGRTFQQSFVKELSWRPEPDLLIISGGRNDRRVGAARIEGAAVRLLELVRRRWPHTRIVLVGPIWMTRAPRWAYRVREAVSTAADRLEVPFLDPFEPLGPHGRGWGRGAVLPDGVHPTLVGHLRLSRWMVTRLHEYGIEPRPL</sequence>
<dbReference type="InterPro" id="IPR036514">
    <property type="entry name" value="SGNH_hydro_sf"/>
</dbReference>
<gene>
    <name evidence="2" type="ORF">ACFQVD_26170</name>
</gene>
<reference evidence="3" key="1">
    <citation type="journal article" date="2019" name="Int. J. Syst. Evol. Microbiol.">
        <title>The Global Catalogue of Microorganisms (GCM) 10K type strain sequencing project: providing services to taxonomists for standard genome sequencing and annotation.</title>
        <authorList>
            <consortium name="The Broad Institute Genomics Platform"/>
            <consortium name="The Broad Institute Genome Sequencing Center for Infectious Disease"/>
            <person name="Wu L."/>
            <person name="Ma J."/>
        </authorList>
    </citation>
    <scope>NUCLEOTIDE SEQUENCE [LARGE SCALE GENOMIC DNA]</scope>
    <source>
        <strain evidence="3">JCM 10083</strain>
    </source>
</reference>
<protein>
    <submittedName>
        <fullName evidence="2">SGNH/GDSL hydrolase family protein</fullName>
    </submittedName>
</protein>
<name>A0ABW2T5A6_9ACTN</name>
<keyword evidence="2" id="KW-0378">Hydrolase</keyword>
<dbReference type="Gene3D" id="3.40.50.1110">
    <property type="entry name" value="SGNH hydrolase"/>
    <property type="match status" value="1"/>
</dbReference>
<evidence type="ECO:0000313" key="3">
    <source>
        <dbReference type="Proteomes" id="UP001596514"/>
    </source>
</evidence>
<dbReference type="Proteomes" id="UP001596514">
    <property type="component" value="Unassembled WGS sequence"/>
</dbReference>
<dbReference type="SUPFAM" id="SSF52266">
    <property type="entry name" value="SGNH hydrolase"/>
    <property type="match status" value="1"/>
</dbReference>
<evidence type="ECO:0000259" key="1">
    <source>
        <dbReference type="Pfam" id="PF13472"/>
    </source>
</evidence>
<dbReference type="Pfam" id="PF13472">
    <property type="entry name" value="Lipase_GDSL_2"/>
    <property type="match status" value="1"/>
</dbReference>
<proteinExistence type="predicted"/>
<keyword evidence="3" id="KW-1185">Reference proteome</keyword>
<evidence type="ECO:0000313" key="2">
    <source>
        <dbReference type="EMBL" id="MFC7603604.1"/>
    </source>
</evidence>
<comment type="caution">
    <text evidence="2">The sequence shown here is derived from an EMBL/GenBank/DDBJ whole genome shotgun (WGS) entry which is preliminary data.</text>
</comment>
<dbReference type="EMBL" id="JBHTEE010000001">
    <property type="protein sequence ID" value="MFC7603604.1"/>
    <property type="molecule type" value="Genomic_DNA"/>
</dbReference>